<feature type="transmembrane region" description="Helical" evidence="1">
    <location>
        <begin position="80"/>
        <end position="101"/>
    </location>
</feature>
<feature type="transmembrane region" description="Helical" evidence="1">
    <location>
        <begin position="116"/>
        <end position="135"/>
    </location>
</feature>
<proteinExistence type="predicted"/>
<keyword evidence="1" id="KW-1133">Transmembrane helix</keyword>
<name>A0AAU7DMA7_9BACT</name>
<sequence>MRPQTIGRVLGVGVRVAGRLAGQAIMGEGQQNNAASGQAQPGAVPANAGTRGRVAGQTARGVTRGLGGFFKPFRSVGGKIWLEVTGVFFLLPVLVFSPFVWRTRASWLHGPDHRSFVASAVIIVIFLYLGVSSFWRAGKK</sequence>
<reference evidence="2" key="1">
    <citation type="submission" date="2023-03" db="EMBL/GenBank/DDBJ databases">
        <title>Edaphobacter sp.</title>
        <authorList>
            <person name="Huber K.J."/>
            <person name="Papendorf J."/>
            <person name="Pilke C."/>
            <person name="Bunk B."/>
            <person name="Sproeer C."/>
            <person name="Pester M."/>
        </authorList>
    </citation>
    <scope>NUCLEOTIDE SEQUENCE</scope>
    <source>
        <strain evidence="2">DSM 110680</strain>
    </source>
</reference>
<protein>
    <submittedName>
        <fullName evidence="2">Uncharacterized protein</fullName>
    </submittedName>
</protein>
<accession>A0AAU7DMA7</accession>
<keyword evidence="1" id="KW-0472">Membrane</keyword>
<organism evidence="2">
    <name type="scientific">Telmatobacter sp. DSM 110680</name>
    <dbReference type="NCBI Taxonomy" id="3036704"/>
    <lineage>
        <taxon>Bacteria</taxon>
        <taxon>Pseudomonadati</taxon>
        <taxon>Acidobacteriota</taxon>
        <taxon>Terriglobia</taxon>
        <taxon>Terriglobales</taxon>
        <taxon>Acidobacteriaceae</taxon>
        <taxon>Telmatobacter</taxon>
    </lineage>
</organism>
<dbReference type="RefSeq" id="WP_348263681.1">
    <property type="nucleotide sequence ID" value="NZ_CP121196.1"/>
</dbReference>
<evidence type="ECO:0000313" key="2">
    <source>
        <dbReference type="EMBL" id="XBH18456.1"/>
    </source>
</evidence>
<dbReference type="EMBL" id="CP121196">
    <property type="protein sequence ID" value="XBH18456.1"/>
    <property type="molecule type" value="Genomic_DNA"/>
</dbReference>
<gene>
    <name evidence="2" type="ORF">P8935_03760</name>
</gene>
<evidence type="ECO:0000256" key="1">
    <source>
        <dbReference type="SAM" id="Phobius"/>
    </source>
</evidence>
<keyword evidence="1" id="KW-0812">Transmembrane</keyword>
<dbReference type="AlphaFoldDB" id="A0AAU7DMA7"/>